<evidence type="ECO:0000313" key="1">
    <source>
        <dbReference type="EMBL" id="WZN39035.1"/>
    </source>
</evidence>
<evidence type="ECO:0000313" key="2">
    <source>
        <dbReference type="Proteomes" id="UP001485459"/>
    </source>
</evidence>
<proteinExistence type="predicted"/>
<dbReference type="EMBL" id="CP149822">
    <property type="protein sequence ID" value="WZN39035.1"/>
    <property type="molecule type" value="Genomic_DNA"/>
</dbReference>
<gene>
    <name evidence="1" type="ORF">WJU16_13590</name>
</gene>
<protein>
    <submittedName>
        <fullName evidence="1">Uncharacterized protein</fullName>
    </submittedName>
</protein>
<organism evidence="1 2">
    <name type="scientific">Chitinophaga pollutisoli</name>
    <dbReference type="NCBI Taxonomy" id="3133966"/>
    <lineage>
        <taxon>Bacteria</taxon>
        <taxon>Pseudomonadati</taxon>
        <taxon>Bacteroidota</taxon>
        <taxon>Chitinophagia</taxon>
        <taxon>Chitinophagales</taxon>
        <taxon>Chitinophagaceae</taxon>
        <taxon>Chitinophaga</taxon>
    </lineage>
</organism>
<reference evidence="2" key="1">
    <citation type="submission" date="2024-03" db="EMBL/GenBank/DDBJ databases">
        <title>Chitinophaga horti sp. nov., isolated from garden soil.</title>
        <authorList>
            <person name="Lee D.S."/>
            <person name="Han D.M."/>
            <person name="Baek J.H."/>
            <person name="Choi D.G."/>
            <person name="Jeon J.H."/>
            <person name="Jeon C.O."/>
        </authorList>
    </citation>
    <scope>NUCLEOTIDE SEQUENCE [LARGE SCALE GENOMIC DNA]</scope>
    <source>
        <strain evidence="2">GPA1</strain>
    </source>
</reference>
<dbReference type="RefSeq" id="WP_341834042.1">
    <property type="nucleotide sequence ID" value="NZ_CP149822.1"/>
</dbReference>
<keyword evidence="2" id="KW-1185">Reference proteome</keyword>
<accession>A0ABZ2YIP0</accession>
<dbReference type="Proteomes" id="UP001485459">
    <property type="component" value="Chromosome"/>
</dbReference>
<name>A0ABZ2YIP0_9BACT</name>
<sequence>MIAFHRLLFSGTLVCIFLLNGARAQDIPLSRKGFVDVYYCYVKSSVAPADKSFTMKFGDPDNRHYGLPDRDALSNASTVVLRFRAWTILGELVTHPTLYWTINKQFLHGRKHRVEYAKISKYPDLVKRYEAIRPSALRAIVGMGLNPADTYAGGAYAWFKVSDNDVLIYPSGKSPMTFPTAPLNAGEGMIARSEEAPSGQWSFVSNFADFKPVEKPAEYCSPLRQATSAGDHAMIRVGEGQARKNGTSRDQNIWLELKWPLDAIDNIHDLFLQYENGVPPSPLEEADSTLAAESPRAYNGPGEWSEAYEDDLKGVTAFGDGNVYGLKANGRTIATFSRKVYANIQGFNNGGKFFALIARESATQKYPNYLINKRGVKQTINGHSEFQSVQQLEDGTIAADALLSPGEFQKKIAVRTFGGGQPQGIFNTLAEARNVIENYDPGQGTFYGSERDYSVDKVQRIILSPEMTVLSSKTMWKIR</sequence>